<reference evidence="3" key="1">
    <citation type="submission" date="2018-05" db="EMBL/GenBank/DDBJ databases">
        <authorList>
            <person name="Lanie J.A."/>
            <person name="Ng W.-L."/>
            <person name="Kazmierczak K.M."/>
            <person name="Andrzejewski T.M."/>
            <person name="Davidsen T.M."/>
            <person name="Wayne K.J."/>
            <person name="Tettelin H."/>
            <person name="Glass J.I."/>
            <person name="Rusch D."/>
            <person name="Podicherti R."/>
            <person name="Tsui H.-C.T."/>
            <person name="Winkler M.E."/>
        </authorList>
    </citation>
    <scope>NUCLEOTIDE SEQUENCE</scope>
</reference>
<evidence type="ECO:0000256" key="1">
    <source>
        <dbReference type="SAM" id="MobiDB-lite"/>
    </source>
</evidence>
<accession>A0A381XZJ7</accession>
<feature type="region of interest" description="Disordered" evidence="1">
    <location>
        <begin position="70"/>
        <end position="90"/>
    </location>
</feature>
<dbReference type="Pfam" id="PF07624">
    <property type="entry name" value="PSD2"/>
    <property type="match status" value="1"/>
</dbReference>
<dbReference type="EMBL" id="UINC01016776">
    <property type="protein sequence ID" value="SVA69597.1"/>
    <property type="molecule type" value="Genomic_DNA"/>
</dbReference>
<proteinExistence type="predicted"/>
<evidence type="ECO:0000259" key="2">
    <source>
        <dbReference type="Pfam" id="PF07624"/>
    </source>
</evidence>
<name>A0A381XZJ7_9ZZZZ</name>
<dbReference type="AlphaFoldDB" id="A0A381XZJ7"/>
<sequence length="90" mass="9920">NVVEFKDAILAEKDRFTRAFAGHMLSYALGRGLTPADAPALDRISAKTIADGYRLQTLLHEVVQSAPFINKPRQKKASAEPPKNSIKTTR</sequence>
<gene>
    <name evidence="3" type="ORF">METZ01_LOCUS122451</name>
</gene>
<feature type="non-terminal residue" evidence="3">
    <location>
        <position position="1"/>
    </location>
</feature>
<feature type="domain" description="DUF1585" evidence="2">
    <location>
        <begin position="1"/>
        <end position="68"/>
    </location>
</feature>
<organism evidence="3">
    <name type="scientific">marine metagenome</name>
    <dbReference type="NCBI Taxonomy" id="408172"/>
    <lineage>
        <taxon>unclassified sequences</taxon>
        <taxon>metagenomes</taxon>
        <taxon>ecological metagenomes</taxon>
    </lineage>
</organism>
<protein>
    <recommendedName>
        <fullName evidence="2">DUF1585 domain-containing protein</fullName>
    </recommendedName>
</protein>
<evidence type="ECO:0000313" key="3">
    <source>
        <dbReference type="EMBL" id="SVA69597.1"/>
    </source>
</evidence>
<dbReference type="InterPro" id="IPR011478">
    <property type="entry name" value="DUF1585"/>
</dbReference>